<gene>
    <name evidence="1" type="ORF">FYJ39_20185</name>
</gene>
<evidence type="ECO:0000313" key="2">
    <source>
        <dbReference type="Proteomes" id="UP000429958"/>
    </source>
</evidence>
<accession>A0A7X2NPN1</accession>
<keyword evidence="2" id="KW-1185">Reference proteome</keyword>
<reference evidence="1 2" key="1">
    <citation type="submission" date="2019-08" db="EMBL/GenBank/DDBJ databases">
        <title>In-depth cultivation of the pig gut microbiome towards novel bacterial diversity and tailored functional studies.</title>
        <authorList>
            <person name="Wylensek D."/>
            <person name="Hitch T.C.A."/>
            <person name="Clavel T."/>
        </authorList>
    </citation>
    <scope>NUCLEOTIDE SEQUENCE [LARGE SCALE GENOMIC DNA]</scope>
    <source>
        <strain evidence="1 2">WCA-389-WT-23D1</strain>
    </source>
</reference>
<proteinExistence type="predicted"/>
<name>A0A7X2NPN1_9CLOT</name>
<organism evidence="1 2">
    <name type="scientific">Clostridium porci</name>
    <dbReference type="NCBI Taxonomy" id="2605778"/>
    <lineage>
        <taxon>Bacteria</taxon>
        <taxon>Bacillati</taxon>
        <taxon>Bacillota</taxon>
        <taxon>Clostridia</taxon>
        <taxon>Eubacteriales</taxon>
        <taxon>Clostridiaceae</taxon>
        <taxon>Clostridium</taxon>
    </lineage>
</organism>
<evidence type="ECO:0000313" key="1">
    <source>
        <dbReference type="EMBL" id="MSS38746.1"/>
    </source>
</evidence>
<dbReference type="Proteomes" id="UP000429958">
    <property type="component" value="Unassembled WGS sequence"/>
</dbReference>
<protein>
    <submittedName>
        <fullName evidence="1">Uncharacterized protein</fullName>
    </submittedName>
</protein>
<dbReference type="AlphaFoldDB" id="A0A7X2NPN1"/>
<dbReference type="EMBL" id="VUMD01000054">
    <property type="protein sequence ID" value="MSS38746.1"/>
    <property type="molecule type" value="Genomic_DNA"/>
</dbReference>
<dbReference type="RefSeq" id="WP_154474105.1">
    <property type="nucleotide sequence ID" value="NZ_VUMD01000054.1"/>
</dbReference>
<comment type="caution">
    <text evidence="1">The sequence shown here is derived from an EMBL/GenBank/DDBJ whole genome shotgun (WGS) entry which is preliminary data.</text>
</comment>
<sequence length="85" mass="9999">MAMNEKELKEYRREYIKDTYKTVKVYIREEDYPAIIEHMKNKGYTKISGYIKDLIENDMQGTTGIQVNHNKGIVAGNTHEDINMK</sequence>